<evidence type="ECO:0000256" key="1">
    <source>
        <dbReference type="ARBA" id="ARBA00004141"/>
    </source>
</evidence>
<evidence type="ECO:0000259" key="7">
    <source>
        <dbReference type="Pfam" id="PF20684"/>
    </source>
</evidence>
<dbReference type="PANTHER" id="PTHR33048">
    <property type="entry name" value="PTH11-LIKE INTEGRAL MEMBRANE PROTEIN (AFU_ORTHOLOGUE AFUA_5G11245)"/>
    <property type="match status" value="1"/>
</dbReference>
<evidence type="ECO:0000256" key="5">
    <source>
        <dbReference type="ARBA" id="ARBA00038359"/>
    </source>
</evidence>
<reference evidence="8 9" key="1">
    <citation type="journal article" date="2012" name="PLoS Pathog.">
        <title>Diverse lifestyles and strategies of plant pathogenesis encoded in the genomes of eighteen Dothideomycetes fungi.</title>
        <authorList>
            <person name="Ohm R.A."/>
            <person name="Feau N."/>
            <person name="Henrissat B."/>
            <person name="Schoch C.L."/>
            <person name="Horwitz B.A."/>
            <person name="Barry K.W."/>
            <person name="Condon B.J."/>
            <person name="Copeland A.C."/>
            <person name="Dhillon B."/>
            <person name="Glaser F."/>
            <person name="Hesse C.N."/>
            <person name="Kosti I."/>
            <person name="LaButti K."/>
            <person name="Lindquist E.A."/>
            <person name="Lucas S."/>
            <person name="Salamov A.A."/>
            <person name="Bradshaw R.E."/>
            <person name="Ciuffetti L."/>
            <person name="Hamelin R.C."/>
            <person name="Kema G.H.J."/>
            <person name="Lawrence C."/>
            <person name="Scott J.A."/>
            <person name="Spatafora J.W."/>
            <person name="Turgeon B.G."/>
            <person name="de Wit P.J.G.M."/>
            <person name="Zhong S."/>
            <person name="Goodwin S.B."/>
            <person name="Grigoriev I.V."/>
        </authorList>
    </citation>
    <scope>NUCLEOTIDE SEQUENCE [LARGE SCALE GENOMIC DNA]</scope>
    <source>
        <strain evidence="9">C5 / ATCC 48332 / race O</strain>
    </source>
</reference>
<evidence type="ECO:0000256" key="3">
    <source>
        <dbReference type="ARBA" id="ARBA00022989"/>
    </source>
</evidence>
<gene>
    <name evidence="8" type="ORF">COCHEDRAFT_1099368</name>
</gene>
<protein>
    <recommendedName>
        <fullName evidence="7">Rhodopsin domain-containing protein</fullName>
    </recommendedName>
</protein>
<evidence type="ECO:0000256" key="4">
    <source>
        <dbReference type="ARBA" id="ARBA00023136"/>
    </source>
</evidence>
<feature type="transmembrane region" description="Helical" evidence="6">
    <location>
        <begin position="217"/>
        <end position="237"/>
    </location>
</feature>
<dbReference type="OrthoDB" id="444631at2759"/>
<comment type="subcellular location">
    <subcellularLocation>
        <location evidence="1">Membrane</location>
        <topology evidence="1">Multi-pass membrane protein</topology>
    </subcellularLocation>
</comment>
<dbReference type="EMBL" id="KB445575">
    <property type="protein sequence ID" value="EMD92281.1"/>
    <property type="molecule type" value="Genomic_DNA"/>
</dbReference>
<feature type="domain" description="Rhodopsin" evidence="7">
    <location>
        <begin position="32"/>
        <end position="281"/>
    </location>
</feature>
<feature type="transmembrane region" description="Helical" evidence="6">
    <location>
        <begin position="257"/>
        <end position="276"/>
    </location>
</feature>
<organism evidence="8 9">
    <name type="scientific">Cochliobolus heterostrophus (strain C5 / ATCC 48332 / race O)</name>
    <name type="common">Southern corn leaf blight fungus</name>
    <name type="synonym">Bipolaris maydis</name>
    <dbReference type="NCBI Taxonomy" id="701091"/>
    <lineage>
        <taxon>Eukaryota</taxon>
        <taxon>Fungi</taxon>
        <taxon>Dikarya</taxon>
        <taxon>Ascomycota</taxon>
        <taxon>Pezizomycotina</taxon>
        <taxon>Dothideomycetes</taxon>
        <taxon>Pleosporomycetidae</taxon>
        <taxon>Pleosporales</taxon>
        <taxon>Pleosporineae</taxon>
        <taxon>Pleosporaceae</taxon>
        <taxon>Bipolaris</taxon>
    </lineage>
</organism>
<dbReference type="HOGENOM" id="CLU_046870_0_0_1"/>
<feature type="transmembrane region" description="Helical" evidence="6">
    <location>
        <begin position="95"/>
        <end position="113"/>
    </location>
</feature>
<dbReference type="OMA" id="VIIGCSP"/>
<keyword evidence="9" id="KW-1185">Reference proteome</keyword>
<dbReference type="GO" id="GO:0016020">
    <property type="term" value="C:membrane"/>
    <property type="evidence" value="ECO:0007669"/>
    <property type="project" value="UniProtKB-SubCell"/>
</dbReference>
<feature type="transmembrane region" description="Helical" evidence="6">
    <location>
        <begin position="134"/>
        <end position="156"/>
    </location>
</feature>
<dbReference type="AlphaFoldDB" id="M2UF16"/>
<feature type="transmembrane region" description="Helical" evidence="6">
    <location>
        <begin position="20"/>
        <end position="37"/>
    </location>
</feature>
<feature type="transmembrane region" description="Helical" evidence="6">
    <location>
        <begin position="49"/>
        <end position="75"/>
    </location>
</feature>
<keyword evidence="2 6" id="KW-0812">Transmembrane</keyword>
<proteinExistence type="inferred from homology"/>
<reference evidence="9" key="2">
    <citation type="journal article" date="2013" name="PLoS Genet.">
        <title>Comparative genome structure, secondary metabolite, and effector coding capacity across Cochliobolus pathogens.</title>
        <authorList>
            <person name="Condon B.J."/>
            <person name="Leng Y."/>
            <person name="Wu D."/>
            <person name="Bushley K.E."/>
            <person name="Ohm R.A."/>
            <person name="Otillar R."/>
            <person name="Martin J."/>
            <person name="Schackwitz W."/>
            <person name="Grimwood J."/>
            <person name="MohdZainudin N."/>
            <person name="Xue C."/>
            <person name="Wang R."/>
            <person name="Manning V.A."/>
            <person name="Dhillon B."/>
            <person name="Tu Z.J."/>
            <person name="Steffenson B.J."/>
            <person name="Salamov A."/>
            <person name="Sun H."/>
            <person name="Lowry S."/>
            <person name="LaButti K."/>
            <person name="Han J."/>
            <person name="Copeland A."/>
            <person name="Lindquist E."/>
            <person name="Barry K."/>
            <person name="Schmutz J."/>
            <person name="Baker S.E."/>
            <person name="Ciuffetti L.M."/>
            <person name="Grigoriev I.V."/>
            <person name="Zhong S."/>
            <person name="Turgeon B.G."/>
        </authorList>
    </citation>
    <scope>NUCLEOTIDE SEQUENCE [LARGE SCALE GENOMIC DNA]</scope>
    <source>
        <strain evidence="9">C5 / ATCC 48332 / race O</strain>
    </source>
</reference>
<keyword evidence="3 6" id="KW-1133">Transmembrane helix</keyword>
<evidence type="ECO:0000256" key="6">
    <source>
        <dbReference type="SAM" id="Phobius"/>
    </source>
</evidence>
<dbReference type="PANTHER" id="PTHR33048:SF146">
    <property type="entry name" value="INTEGRAL MEMBRANE PROTEIN"/>
    <property type="match status" value="1"/>
</dbReference>
<dbReference type="Proteomes" id="UP000016936">
    <property type="component" value="Unassembled WGS sequence"/>
</dbReference>
<sequence>MIAPRKNPITKDELMRTNVAMLILASLFILSRVILQITKRRAFGLPDFFIYLAFVLFVSMWTCYIVITPTMFRIFDALEGLTQPYATILDDAGMLLRYITAAQMLFYTLLFTVKMSLLTFYRKILTGLPAIYDRIWWGTLAFCIVSWIGSIFTSIFRSDDLNEDLSKGRFAGTPNEQQKIIFSLYFAYSVDVATDLAIMFLPLFLTWNLQMSMKRKIGISILFGSGFVCIAFATLRVIQLGIDRRGKTRIPELDWSFLWNVVECAISVIIGCSPAFTGMIRKRIVTIPGPAYDKQGYIKQVSNEVEMGIMTGSASQQRQMARDPYMEFFQNSQEELTITNNNSQEELTQTTEHSVAVRAVS</sequence>
<name>M2UF16_COCH5</name>
<accession>M2UF16</accession>
<dbReference type="InterPro" id="IPR052337">
    <property type="entry name" value="SAT4-like"/>
</dbReference>
<keyword evidence="4 6" id="KW-0472">Membrane</keyword>
<dbReference type="eggNOG" id="ENOG502SSB8">
    <property type="taxonomic scope" value="Eukaryota"/>
</dbReference>
<evidence type="ECO:0000313" key="9">
    <source>
        <dbReference type="Proteomes" id="UP000016936"/>
    </source>
</evidence>
<dbReference type="Pfam" id="PF20684">
    <property type="entry name" value="Fung_rhodopsin"/>
    <property type="match status" value="1"/>
</dbReference>
<feature type="transmembrane region" description="Helical" evidence="6">
    <location>
        <begin position="180"/>
        <end position="205"/>
    </location>
</feature>
<evidence type="ECO:0000313" key="8">
    <source>
        <dbReference type="EMBL" id="EMD92281.1"/>
    </source>
</evidence>
<evidence type="ECO:0000256" key="2">
    <source>
        <dbReference type="ARBA" id="ARBA00022692"/>
    </source>
</evidence>
<dbReference type="InterPro" id="IPR049326">
    <property type="entry name" value="Rhodopsin_dom_fungi"/>
</dbReference>
<comment type="similarity">
    <text evidence="5">Belongs to the SAT4 family.</text>
</comment>